<dbReference type="AlphaFoldDB" id="A0A316UE03"/>
<evidence type="ECO:0000256" key="3">
    <source>
        <dbReference type="ARBA" id="ARBA00022670"/>
    </source>
</evidence>
<dbReference type="CDD" id="cd00433">
    <property type="entry name" value="Peptidase_M17"/>
    <property type="match status" value="1"/>
</dbReference>
<dbReference type="Proteomes" id="UP000245942">
    <property type="component" value="Unassembled WGS sequence"/>
</dbReference>
<dbReference type="PANTHER" id="PTHR11963">
    <property type="entry name" value="LEUCINE AMINOPEPTIDASE-RELATED"/>
    <property type="match status" value="1"/>
</dbReference>
<evidence type="ECO:0000256" key="4">
    <source>
        <dbReference type="ARBA" id="ARBA00022801"/>
    </source>
</evidence>
<dbReference type="RefSeq" id="XP_025350288.1">
    <property type="nucleotide sequence ID" value="XM_025491718.1"/>
</dbReference>
<evidence type="ECO:0000259" key="5">
    <source>
        <dbReference type="PROSITE" id="PS00631"/>
    </source>
</evidence>
<proteinExistence type="inferred from homology"/>
<dbReference type="GO" id="GO:0006508">
    <property type="term" value="P:proteolysis"/>
    <property type="evidence" value="ECO:0007669"/>
    <property type="project" value="UniProtKB-KW"/>
</dbReference>
<evidence type="ECO:0000256" key="2">
    <source>
        <dbReference type="ARBA" id="ARBA00022438"/>
    </source>
</evidence>
<dbReference type="SUPFAM" id="SSF53187">
    <property type="entry name" value="Zn-dependent exopeptidases"/>
    <property type="match status" value="1"/>
</dbReference>
<accession>A0A316UE03</accession>
<evidence type="ECO:0000256" key="1">
    <source>
        <dbReference type="ARBA" id="ARBA00009528"/>
    </source>
</evidence>
<dbReference type="PANTHER" id="PTHR11963:SF23">
    <property type="entry name" value="CYTOSOL AMINOPEPTIDASE"/>
    <property type="match status" value="1"/>
</dbReference>
<dbReference type="OrthoDB" id="412814at2759"/>
<comment type="similarity">
    <text evidence="1">Belongs to the peptidase M17 family.</text>
</comment>
<keyword evidence="7" id="KW-1185">Reference proteome</keyword>
<dbReference type="GO" id="GO:0005737">
    <property type="term" value="C:cytoplasm"/>
    <property type="evidence" value="ECO:0007669"/>
    <property type="project" value="InterPro"/>
</dbReference>
<keyword evidence="3" id="KW-0645">Protease</keyword>
<organism evidence="6 7">
    <name type="scientific">Pseudomicrostroma glucosiphilum</name>
    <dbReference type="NCBI Taxonomy" id="1684307"/>
    <lineage>
        <taxon>Eukaryota</taxon>
        <taxon>Fungi</taxon>
        <taxon>Dikarya</taxon>
        <taxon>Basidiomycota</taxon>
        <taxon>Ustilaginomycotina</taxon>
        <taxon>Exobasidiomycetes</taxon>
        <taxon>Microstromatales</taxon>
        <taxon>Microstromatales incertae sedis</taxon>
        <taxon>Pseudomicrostroma</taxon>
    </lineage>
</organism>
<dbReference type="InterPro" id="IPR000819">
    <property type="entry name" value="Peptidase_M17_C"/>
</dbReference>
<dbReference type="SUPFAM" id="SSF52949">
    <property type="entry name" value="Macro domain-like"/>
    <property type="match status" value="1"/>
</dbReference>
<feature type="domain" description="Cytosol aminopeptidase" evidence="5">
    <location>
        <begin position="374"/>
        <end position="381"/>
    </location>
</feature>
<evidence type="ECO:0000313" key="7">
    <source>
        <dbReference type="Proteomes" id="UP000245942"/>
    </source>
</evidence>
<dbReference type="GeneID" id="37013452"/>
<dbReference type="STRING" id="1684307.A0A316UE03"/>
<keyword evidence="2" id="KW-0031">Aminopeptidase</keyword>
<dbReference type="GO" id="GO:0070006">
    <property type="term" value="F:metalloaminopeptidase activity"/>
    <property type="evidence" value="ECO:0007669"/>
    <property type="project" value="InterPro"/>
</dbReference>
<keyword evidence="4" id="KW-0378">Hydrolase</keyword>
<dbReference type="InterPro" id="IPR011356">
    <property type="entry name" value="Leucine_aapep/pepB"/>
</dbReference>
<evidence type="ECO:0000313" key="6">
    <source>
        <dbReference type="EMBL" id="PWN23128.1"/>
    </source>
</evidence>
<sequence length="559" mass="58986">MASSPDALVITVSADGKVNAPSTESGNLQSQWSASRADAAKAGTTRLLYGDSTPYAAVSLGKQNTYVPKTGPDAVDDGNEGEYLRNQHLERIRVAVAKGVRALRDVGPPQKGSDTAPPPRKLGVETTASPHAAAVGALLATYQTNHFRTRGAAGSHAFECAAEQQGGKEIDIVPASDAKAEELLDTEDAIGGDVPLSWQTGTAYAEAQNLSRELAETPANLMTPTLFCERAQALFSGVAGTEVIVHDAAWAKSKGMGCFLSVTHGTDEPAKVLEVHYKYPGGGDDLPTIGLVGKGITFDTGGISIKPGLGMKLMKGDMMGAASGLATTLAIAKLGLRCNLVFVAPLTENMPGPSATKPGDIVKSMKGLTVEIDNTDAEGRLVLSDCLTYVSREHKPSTLITLSTLTGAIRIALGTVYTGAFVEDPSLWHELLAASKAENDRVWRMPLDDDYLYSISGASQPADLCNVGRPAGASAAAIFLKQFVEGLEDREKGVPARTRFAHLDLGGTMESDFDLPYQDKYCMTGRPTRLLIEWARRLAAAGGQGKTGKVATGEKRRRV</sequence>
<dbReference type="PRINTS" id="PR00481">
    <property type="entry name" value="LAMNOPPTDASE"/>
</dbReference>
<dbReference type="PROSITE" id="PS00631">
    <property type="entry name" value="CYTOSOL_AP"/>
    <property type="match status" value="1"/>
</dbReference>
<dbReference type="Pfam" id="PF00883">
    <property type="entry name" value="Peptidase_M17"/>
    <property type="match status" value="1"/>
</dbReference>
<protein>
    <recommendedName>
        <fullName evidence="5">Cytosol aminopeptidase domain-containing protein</fullName>
    </recommendedName>
</protein>
<dbReference type="EMBL" id="KZ819322">
    <property type="protein sequence ID" value="PWN23128.1"/>
    <property type="molecule type" value="Genomic_DNA"/>
</dbReference>
<reference evidence="6 7" key="1">
    <citation type="journal article" date="2018" name="Mol. Biol. Evol.">
        <title>Broad Genomic Sampling Reveals a Smut Pathogenic Ancestry of the Fungal Clade Ustilaginomycotina.</title>
        <authorList>
            <person name="Kijpornyongpan T."/>
            <person name="Mondo S.J."/>
            <person name="Barry K."/>
            <person name="Sandor L."/>
            <person name="Lee J."/>
            <person name="Lipzen A."/>
            <person name="Pangilinan J."/>
            <person name="LaButti K."/>
            <person name="Hainaut M."/>
            <person name="Henrissat B."/>
            <person name="Grigoriev I.V."/>
            <person name="Spatafora J.W."/>
            <person name="Aime M.C."/>
        </authorList>
    </citation>
    <scope>NUCLEOTIDE SEQUENCE [LARGE SCALE GENOMIC DNA]</scope>
    <source>
        <strain evidence="6 7">MCA 4718</strain>
    </source>
</reference>
<name>A0A316UE03_9BASI</name>
<dbReference type="GO" id="GO:0030145">
    <property type="term" value="F:manganese ion binding"/>
    <property type="evidence" value="ECO:0007669"/>
    <property type="project" value="InterPro"/>
</dbReference>
<gene>
    <name evidence="6" type="ORF">BCV69DRAFT_280746</name>
</gene>
<dbReference type="InterPro" id="IPR043472">
    <property type="entry name" value="Macro_dom-like"/>
</dbReference>
<dbReference type="Gene3D" id="3.40.630.10">
    <property type="entry name" value="Zn peptidases"/>
    <property type="match status" value="1"/>
</dbReference>
<dbReference type="Gene3D" id="3.40.220.10">
    <property type="entry name" value="Leucine Aminopeptidase, subunit E, domain 1"/>
    <property type="match status" value="1"/>
</dbReference>